<sequence>MRDLGSEYFSRSPIGRHFVEETIDFSNGFCSFDLPSEINVHFCKCPAGRFGLGCMPLITPAGRDVFSRQSSSSTKKPSIQWTVHSMLLAWSNLAFVPVFLLALKRRLWIPAIAYSYTCIVSIVSCRNFAREVPLVTFAEAIKYFI</sequence>
<comment type="caution">
    <text evidence="2">The sequence shown here is derived from an EMBL/GenBank/DDBJ whole genome shotgun (WGS) entry which is preliminary data.</text>
</comment>
<gene>
    <name evidence="2" type="primary">TMEM8A_2</name>
    <name evidence="2" type="ORF">Ciccas_006940</name>
</gene>
<proteinExistence type="predicted"/>
<evidence type="ECO:0000313" key="3">
    <source>
        <dbReference type="Proteomes" id="UP001626550"/>
    </source>
</evidence>
<reference evidence="2 3" key="1">
    <citation type="submission" date="2024-11" db="EMBL/GenBank/DDBJ databases">
        <title>Adaptive evolution of stress response genes in parasites aligns with host niche diversity.</title>
        <authorList>
            <person name="Hahn C."/>
            <person name="Resl P."/>
        </authorList>
    </citation>
    <scope>NUCLEOTIDE SEQUENCE [LARGE SCALE GENOMIC DNA]</scope>
    <source>
        <strain evidence="2">EGGRZ-B1_66</strain>
        <tissue evidence="2">Body</tissue>
    </source>
</reference>
<keyword evidence="1" id="KW-0472">Membrane</keyword>
<name>A0ABD2Q4Y9_9PLAT</name>
<keyword evidence="1" id="KW-1133">Transmembrane helix</keyword>
<evidence type="ECO:0000313" key="2">
    <source>
        <dbReference type="EMBL" id="KAL3314443.1"/>
    </source>
</evidence>
<organism evidence="2 3">
    <name type="scientific">Cichlidogyrus casuarinus</name>
    <dbReference type="NCBI Taxonomy" id="1844966"/>
    <lineage>
        <taxon>Eukaryota</taxon>
        <taxon>Metazoa</taxon>
        <taxon>Spiralia</taxon>
        <taxon>Lophotrochozoa</taxon>
        <taxon>Platyhelminthes</taxon>
        <taxon>Monogenea</taxon>
        <taxon>Monopisthocotylea</taxon>
        <taxon>Dactylogyridea</taxon>
        <taxon>Ancyrocephalidae</taxon>
        <taxon>Cichlidogyrus</taxon>
    </lineage>
</organism>
<dbReference type="EMBL" id="JBJKFK010000998">
    <property type="protein sequence ID" value="KAL3314443.1"/>
    <property type="molecule type" value="Genomic_DNA"/>
</dbReference>
<accession>A0ABD2Q4Y9</accession>
<dbReference type="Proteomes" id="UP001626550">
    <property type="component" value="Unassembled WGS sequence"/>
</dbReference>
<evidence type="ECO:0000256" key="1">
    <source>
        <dbReference type="SAM" id="Phobius"/>
    </source>
</evidence>
<feature type="transmembrane region" description="Helical" evidence="1">
    <location>
        <begin position="81"/>
        <end position="103"/>
    </location>
</feature>
<protein>
    <submittedName>
        <fullName evidence="2">Transmembrane protein 8B</fullName>
    </submittedName>
</protein>
<dbReference type="AlphaFoldDB" id="A0ABD2Q4Y9"/>
<keyword evidence="1 2" id="KW-0812">Transmembrane</keyword>
<keyword evidence="3" id="KW-1185">Reference proteome</keyword>